<organism evidence="3 4">
    <name type="scientific">Thermocoleostomius sinensis A174</name>
    <dbReference type="NCBI Taxonomy" id="2016057"/>
    <lineage>
        <taxon>Bacteria</taxon>
        <taxon>Bacillati</taxon>
        <taxon>Cyanobacteriota</taxon>
        <taxon>Cyanophyceae</taxon>
        <taxon>Oculatellales</taxon>
        <taxon>Oculatellaceae</taxon>
        <taxon>Thermocoleostomius</taxon>
    </lineage>
</organism>
<keyword evidence="4" id="KW-1185">Reference proteome</keyword>
<sequence>MAISLAQNAIALLIDLAERGEIDPWDVKVIEVIDRFLSKLQPGSGGSTGQVGRAQYESDLSESGQAFLYASMLLLLKADSLARQEADRDAPDDEAVEYLDESAWNTPLPPNLERTLRRRAVSPPAQNRRVTLQELINQLNLMAAAIADPRPRRVSARRPKPQSRSQAIRAIAQLAHQENLSEIAAILEQFLTDYWQDNDSGTGNSDTNWLNFEELLSIWATAQTQAPTKSVKPPSPPEPTVHDRVGVFWALLFLSAQSKVELAQEEFYQDLKVRKLVLDNPAETAFDSNLPAIAPPD</sequence>
<name>A0A9E9C2N9_9CYAN</name>
<reference evidence="3" key="1">
    <citation type="submission" date="2022-12" db="EMBL/GenBank/DDBJ databases">
        <title>Polyphasic identification of a Novel Hot-Spring Cyanobacterium Ocullathermofonsia sinensis gen nov. sp. nov. and Genomic Insights on its Adaptations to the Thermal Habitat.</title>
        <authorList>
            <person name="Daroch M."/>
            <person name="Tang J."/>
            <person name="Jiang Y."/>
        </authorList>
    </citation>
    <scope>NUCLEOTIDE SEQUENCE</scope>
    <source>
        <strain evidence="3">PKUAC-SCTA174</strain>
    </source>
</reference>
<dbReference type="PANTHER" id="PTHR33969:SF2">
    <property type="entry name" value="SEGREGATION AND CONDENSATION PROTEIN A"/>
    <property type="match status" value="1"/>
</dbReference>
<dbReference type="KEGG" id="tsin:OXH18_12675"/>
<dbReference type="AlphaFoldDB" id="A0A9E9C2N9"/>
<dbReference type="Pfam" id="PF02616">
    <property type="entry name" value="SMC_ScpA"/>
    <property type="match status" value="1"/>
</dbReference>
<evidence type="ECO:0000256" key="1">
    <source>
        <dbReference type="ARBA" id="ARBA00022829"/>
    </source>
</evidence>
<dbReference type="Proteomes" id="UP001163152">
    <property type="component" value="Chromosome"/>
</dbReference>
<dbReference type="Gene3D" id="6.10.250.2410">
    <property type="match status" value="1"/>
</dbReference>
<accession>A0A9E9C2N9</accession>
<keyword evidence="1" id="KW-0159">Chromosome partition</keyword>
<protein>
    <recommendedName>
        <fullName evidence="2">Segregation and condensation protein A</fullName>
    </recommendedName>
</protein>
<evidence type="ECO:0000313" key="3">
    <source>
        <dbReference type="EMBL" id="WAL58051.1"/>
    </source>
</evidence>
<dbReference type="RefSeq" id="WP_268607447.1">
    <property type="nucleotide sequence ID" value="NZ_CP113797.1"/>
</dbReference>
<evidence type="ECO:0000256" key="2">
    <source>
        <dbReference type="ARBA" id="ARBA00044777"/>
    </source>
</evidence>
<dbReference type="Gene3D" id="1.10.10.580">
    <property type="entry name" value="Structural maintenance of chromosome 1. Chain E"/>
    <property type="match status" value="1"/>
</dbReference>
<evidence type="ECO:0000313" key="4">
    <source>
        <dbReference type="Proteomes" id="UP001163152"/>
    </source>
</evidence>
<dbReference type="EMBL" id="CP113797">
    <property type="protein sequence ID" value="WAL58051.1"/>
    <property type="molecule type" value="Genomic_DNA"/>
</dbReference>
<dbReference type="GO" id="GO:0007059">
    <property type="term" value="P:chromosome segregation"/>
    <property type="evidence" value="ECO:0007669"/>
    <property type="project" value="UniProtKB-KW"/>
</dbReference>
<proteinExistence type="predicted"/>
<dbReference type="InterPro" id="IPR003768">
    <property type="entry name" value="ScpA"/>
</dbReference>
<gene>
    <name evidence="3" type="ORF">OXH18_12675</name>
</gene>
<dbReference type="InterPro" id="IPR023093">
    <property type="entry name" value="ScpA-like_C"/>
</dbReference>
<dbReference type="PANTHER" id="PTHR33969">
    <property type="entry name" value="SEGREGATION AND CONDENSATION PROTEIN A"/>
    <property type="match status" value="1"/>
</dbReference>